<keyword evidence="4" id="KW-1185">Reference proteome</keyword>
<dbReference type="InterPro" id="IPR036236">
    <property type="entry name" value="Znf_C2H2_sf"/>
</dbReference>
<dbReference type="SMART" id="SM01253">
    <property type="entry name" value="Kin17_mid"/>
    <property type="match status" value="1"/>
</dbReference>
<dbReference type="GO" id="GO:0006974">
    <property type="term" value="P:DNA damage response"/>
    <property type="evidence" value="ECO:0007669"/>
    <property type="project" value="TreeGrafter"/>
</dbReference>
<dbReference type="Gene3D" id="3.30.160.60">
    <property type="entry name" value="Classic Zinc Finger"/>
    <property type="match status" value="1"/>
</dbReference>
<evidence type="ECO:0000259" key="2">
    <source>
        <dbReference type="PROSITE" id="PS00028"/>
    </source>
</evidence>
<protein>
    <recommendedName>
        <fullName evidence="2">C2H2-type domain-containing protein</fullName>
    </recommendedName>
</protein>
<dbReference type="Pfam" id="PF10357">
    <property type="entry name" value="WH_KIN17"/>
    <property type="match status" value="1"/>
</dbReference>
<dbReference type="SUPFAM" id="SSF57667">
    <property type="entry name" value="beta-beta-alpha zinc fingers"/>
    <property type="match status" value="1"/>
</dbReference>
<dbReference type="InterPro" id="IPR038254">
    <property type="entry name" value="KIN17_WH-like_sf"/>
</dbReference>
<dbReference type="RefSeq" id="XP_020064135.1">
    <property type="nucleotide sequence ID" value="XM_020210845.1"/>
</dbReference>
<dbReference type="InterPro" id="IPR019447">
    <property type="entry name" value="DNA/RNA-bd_Kin17_WH-like_dom"/>
</dbReference>
<dbReference type="GO" id="GO:0006260">
    <property type="term" value="P:DNA replication"/>
    <property type="evidence" value="ECO:0007669"/>
    <property type="project" value="TreeGrafter"/>
</dbReference>
<proteinExistence type="predicted"/>
<dbReference type="Gene3D" id="1.10.10.2030">
    <property type="entry name" value="DNA/RNA-binding protein Kin17, conserved domain"/>
    <property type="match status" value="1"/>
</dbReference>
<gene>
    <name evidence="3" type="ORF">CANTADRAFT_6204</name>
</gene>
<dbReference type="Proteomes" id="UP000094285">
    <property type="component" value="Unassembled WGS sequence"/>
</dbReference>
<accession>A0A1E4SHN9</accession>
<evidence type="ECO:0000313" key="3">
    <source>
        <dbReference type="EMBL" id="ODV79013.1"/>
    </source>
</evidence>
<dbReference type="GO" id="GO:0005634">
    <property type="term" value="C:nucleus"/>
    <property type="evidence" value="ECO:0007669"/>
    <property type="project" value="TreeGrafter"/>
</dbReference>
<dbReference type="EMBL" id="KV453912">
    <property type="protein sequence ID" value="ODV79013.1"/>
    <property type="molecule type" value="Genomic_DNA"/>
</dbReference>
<sequence length="261" mass="29367">MAKAEVGSAKYQSKKLKAAGLQKLKFYCQICEKQCRDANGFKNHLAAPSHHFRVKELSDSGRGGQVIENYSAQLRSAFLRLLRINHGTKKINANKFYQEYILSDRDHIHMNSTKWSSLTAFVKFLGSSGDVKVENADDSSELNLEISLIDNSPEVQQRQQQKNKEKNLRSDDEIALKLIHDQIEKGKKITQELEEGNNEGPQKLQPVSGKVSLKLKGLAKGPTKRATAFGNDDESDSEEEKVLAPKKTNIGNISKRLFQKR</sequence>
<dbReference type="Pfam" id="PF25095">
    <property type="entry name" value="C2H2-zf_KIN17"/>
    <property type="match status" value="1"/>
</dbReference>
<dbReference type="InterPro" id="IPR056767">
    <property type="entry name" value="C2H2-Znf_KIN17"/>
</dbReference>
<evidence type="ECO:0000256" key="1">
    <source>
        <dbReference type="SAM" id="MobiDB-lite"/>
    </source>
</evidence>
<dbReference type="InterPro" id="IPR037321">
    <property type="entry name" value="KIN17-like"/>
</dbReference>
<feature type="region of interest" description="Disordered" evidence="1">
    <location>
        <begin position="196"/>
        <end position="247"/>
    </location>
</feature>
<reference evidence="4" key="1">
    <citation type="submission" date="2016-05" db="EMBL/GenBank/DDBJ databases">
        <title>Comparative genomics of biotechnologically important yeasts.</title>
        <authorList>
            <consortium name="DOE Joint Genome Institute"/>
            <person name="Riley R."/>
            <person name="Haridas S."/>
            <person name="Wolfe K.H."/>
            <person name="Lopes M.R."/>
            <person name="Hittinger C.T."/>
            <person name="Goker M."/>
            <person name="Salamov A."/>
            <person name="Wisecaver J."/>
            <person name="Long T.M."/>
            <person name="Aerts A.L."/>
            <person name="Barry K."/>
            <person name="Choi C."/>
            <person name="Clum A."/>
            <person name="Coughlan A.Y."/>
            <person name="Deshpande S."/>
            <person name="Douglass A.P."/>
            <person name="Hanson S.J."/>
            <person name="Klenk H.-P."/>
            <person name="Labutti K."/>
            <person name="Lapidus A."/>
            <person name="Lindquist E."/>
            <person name="Lipzen A."/>
            <person name="Meier-Kolthoff J.P."/>
            <person name="Ohm R.A."/>
            <person name="Otillar R.P."/>
            <person name="Pangilinan J."/>
            <person name="Peng Y."/>
            <person name="Rokas A."/>
            <person name="Rosa C.A."/>
            <person name="Scheuner C."/>
            <person name="Sibirny A.A."/>
            <person name="Slot J.C."/>
            <person name="Stielow J.B."/>
            <person name="Sun H."/>
            <person name="Kurtzman C.P."/>
            <person name="Blackwell M."/>
            <person name="Grigoriev I.V."/>
            <person name="Jeffries T.W."/>
        </authorList>
    </citation>
    <scope>NUCLEOTIDE SEQUENCE [LARGE SCALE GENOMIC DNA]</scope>
    <source>
        <strain evidence="4">NRRL Y-17324</strain>
    </source>
</reference>
<evidence type="ECO:0000313" key="4">
    <source>
        <dbReference type="Proteomes" id="UP000094285"/>
    </source>
</evidence>
<name>A0A1E4SHN9_9ASCO</name>
<dbReference type="PANTHER" id="PTHR12805:SF0">
    <property type="entry name" value="DNA_RNA-BINDING PROTEIN KIN17"/>
    <property type="match status" value="1"/>
</dbReference>
<dbReference type="PANTHER" id="PTHR12805">
    <property type="entry name" value="KIN17 KIN, ANTIGENIC DETERMINANT OF RECA PROTEIN HOMOLOG"/>
    <property type="match status" value="1"/>
</dbReference>
<dbReference type="InterPro" id="IPR013087">
    <property type="entry name" value="Znf_C2H2_type"/>
</dbReference>
<dbReference type="GO" id="GO:0003690">
    <property type="term" value="F:double-stranded DNA binding"/>
    <property type="evidence" value="ECO:0007669"/>
    <property type="project" value="TreeGrafter"/>
</dbReference>
<feature type="domain" description="C2H2-type" evidence="2">
    <location>
        <begin position="28"/>
        <end position="50"/>
    </location>
</feature>
<dbReference type="AlphaFoldDB" id="A0A1E4SHN9"/>
<organism evidence="3 4">
    <name type="scientific">Suhomyces tanzawaensis NRRL Y-17324</name>
    <dbReference type="NCBI Taxonomy" id="984487"/>
    <lineage>
        <taxon>Eukaryota</taxon>
        <taxon>Fungi</taxon>
        <taxon>Dikarya</taxon>
        <taxon>Ascomycota</taxon>
        <taxon>Saccharomycotina</taxon>
        <taxon>Pichiomycetes</taxon>
        <taxon>Debaryomycetaceae</taxon>
        <taxon>Suhomyces</taxon>
    </lineage>
</organism>
<dbReference type="PROSITE" id="PS00028">
    <property type="entry name" value="ZINC_FINGER_C2H2_1"/>
    <property type="match status" value="1"/>
</dbReference>
<dbReference type="OrthoDB" id="10266249at2759"/>
<dbReference type="GeneID" id="30984981"/>
<dbReference type="STRING" id="984487.A0A1E4SHN9"/>